<reference evidence="1 2" key="1">
    <citation type="submission" date="2024-05" db="EMBL/GenBank/DDBJ databases">
        <authorList>
            <person name="Wallberg A."/>
        </authorList>
    </citation>
    <scope>NUCLEOTIDE SEQUENCE [LARGE SCALE GENOMIC DNA]</scope>
</reference>
<protein>
    <submittedName>
        <fullName evidence="1">Uncharacterized protein</fullName>
    </submittedName>
</protein>
<name>A0AAV2RP95_MEGNR</name>
<comment type="caution">
    <text evidence="1">The sequence shown here is derived from an EMBL/GenBank/DDBJ whole genome shotgun (WGS) entry which is preliminary data.</text>
</comment>
<dbReference type="AlphaFoldDB" id="A0AAV2RP95"/>
<sequence>IDRAIRYVDYILQKRGLHPLPLHLYEYYNGTSSKQITLINCSEGEIVSQCDERIDQMNLTNKSKKIPKKGKSETAKTVGKIKVYKYGDKAEDNNGEELKESYAPTGIEKFAATKVGGAITSLGVKVINFFAEDPIKAELKRGKGIMNPKMELDREFGNGDANKLNNDFLQY</sequence>
<accession>A0AAV2RP95</accession>
<proteinExistence type="predicted"/>
<evidence type="ECO:0000313" key="1">
    <source>
        <dbReference type="EMBL" id="CAL4130323.1"/>
    </source>
</evidence>
<dbReference type="EMBL" id="CAXKWB010026499">
    <property type="protein sequence ID" value="CAL4130323.1"/>
    <property type="molecule type" value="Genomic_DNA"/>
</dbReference>
<evidence type="ECO:0000313" key="2">
    <source>
        <dbReference type="Proteomes" id="UP001497623"/>
    </source>
</evidence>
<feature type="non-terminal residue" evidence="1">
    <location>
        <position position="1"/>
    </location>
</feature>
<organism evidence="1 2">
    <name type="scientific">Meganyctiphanes norvegica</name>
    <name type="common">Northern krill</name>
    <name type="synonym">Thysanopoda norvegica</name>
    <dbReference type="NCBI Taxonomy" id="48144"/>
    <lineage>
        <taxon>Eukaryota</taxon>
        <taxon>Metazoa</taxon>
        <taxon>Ecdysozoa</taxon>
        <taxon>Arthropoda</taxon>
        <taxon>Crustacea</taxon>
        <taxon>Multicrustacea</taxon>
        <taxon>Malacostraca</taxon>
        <taxon>Eumalacostraca</taxon>
        <taxon>Eucarida</taxon>
        <taxon>Euphausiacea</taxon>
        <taxon>Euphausiidae</taxon>
        <taxon>Meganyctiphanes</taxon>
    </lineage>
</organism>
<feature type="non-terminal residue" evidence="1">
    <location>
        <position position="171"/>
    </location>
</feature>
<keyword evidence="2" id="KW-1185">Reference proteome</keyword>
<dbReference type="Proteomes" id="UP001497623">
    <property type="component" value="Unassembled WGS sequence"/>
</dbReference>
<gene>
    <name evidence="1" type="ORF">MNOR_LOCUS26471</name>
</gene>